<feature type="domain" description="HTH lysR-type" evidence="5">
    <location>
        <begin position="1"/>
        <end position="58"/>
    </location>
</feature>
<dbReference type="Gene3D" id="1.10.10.10">
    <property type="entry name" value="Winged helix-like DNA-binding domain superfamily/Winged helix DNA-binding domain"/>
    <property type="match status" value="1"/>
</dbReference>
<comment type="caution">
    <text evidence="6">The sequence shown here is derived from an EMBL/GenBank/DDBJ whole genome shotgun (WGS) entry which is preliminary data.</text>
</comment>
<dbReference type="Proteomes" id="UP001275315">
    <property type="component" value="Unassembled WGS sequence"/>
</dbReference>
<gene>
    <name evidence="6" type="ORF">RWD45_13090</name>
</gene>
<keyword evidence="2" id="KW-0805">Transcription regulation</keyword>
<dbReference type="InterPro" id="IPR005119">
    <property type="entry name" value="LysR_subst-bd"/>
</dbReference>
<dbReference type="InterPro" id="IPR050950">
    <property type="entry name" value="HTH-type_LysR_regulators"/>
</dbReference>
<accession>A0ABU5CU07</accession>
<comment type="similarity">
    <text evidence="1">Belongs to the LysR transcriptional regulatory family.</text>
</comment>
<evidence type="ECO:0000256" key="2">
    <source>
        <dbReference type="ARBA" id="ARBA00023015"/>
    </source>
</evidence>
<dbReference type="CDD" id="cd05466">
    <property type="entry name" value="PBP2_LTTR_substrate"/>
    <property type="match status" value="1"/>
</dbReference>
<dbReference type="RefSeq" id="WP_320380126.1">
    <property type="nucleotide sequence ID" value="NZ_JAWDIQ010000002.1"/>
</dbReference>
<dbReference type="InterPro" id="IPR000847">
    <property type="entry name" value="LysR_HTH_N"/>
</dbReference>
<dbReference type="SUPFAM" id="SSF46785">
    <property type="entry name" value="Winged helix' DNA-binding domain"/>
    <property type="match status" value="1"/>
</dbReference>
<dbReference type="PANTHER" id="PTHR30419:SF8">
    <property type="entry name" value="NITROGEN ASSIMILATION TRANSCRIPTIONAL ACTIVATOR-RELATED"/>
    <property type="match status" value="1"/>
</dbReference>
<evidence type="ECO:0000313" key="6">
    <source>
        <dbReference type="EMBL" id="MDY0409332.1"/>
    </source>
</evidence>
<dbReference type="PRINTS" id="PR00039">
    <property type="entry name" value="HTHLYSR"/>
</dbReference>
<dbReference type="InterPro" id="IPR036390">
    <property type="entry name" value="WH_DNA-bd_sf"/>
</dbReference>
<keyword evidence="3" id="KW-0238">DNA-binding</keyword>
<dbReference type="Gene3D" id="3.40.190.290">
    <property type="match status" value="1"/>
</dbReference>
<evidence type="ECO:0000259" key="5">
    <source>
        <dbReference type="PROSITE" id="PS50931"/>
    </source>
</evidence>
<evidence type="ECO:0000313" key="7">
    <source>
        <dbReference type="Proteomes" id="UP001275315"/>
    </source>
</evidence>
<proteinExistence type="inferred from homology"/>
<reference evidence="6 7" key="1">
    <citation type="submission" date="2023-10" db="EMBL/GenBank/DDBJ databases">
        <title>Virgibacillus soli CC-YMP-6 genome.</title>
        <authorList>
            <person name="Miliotis G."/>
            <person name="Sengupta P."/>
            <person name="Hameed A."/>
            <person name="Chuvochina M."/>
            <person name="Mcdonagh F."/>
            <person name="Simpson A.C."/>
            <person name="Singh N.K."/>
            <person name="Rekha P.D."/>
            <person name="Raman K."/>
            <person name="Hugenholtz P."/>
            <person name="Venkateswaran K."/>
        </authorList>
    </citation>
    <scope>NUCLEOTIDE SEQUENCE [LARGE SCALE GENOMIC DNA]</scope>
    <source>
        <strain evidence="6 7">CC-YMP-6</strain>
    </source>
</reference>
<dbReference type="SUPFAM" id="SSF53850">
    <property type="entry name" value="Periplasmic binding protein-like II"/>
    <property type="match status" value="1"/>
</dbReference>
<evidence type="ECO:0000256" key="3">
    <source>
        <dbReference type="ARBA" id="ARBA00023125"/>
    </source>
</evidence>
<name>A0ABU5CU07_9BACI</name>
<dbReference type="PANTHER" id="PTHR30419">
    <property type="entry name" value="HTH-TYPE TRANSCRIPTIONAL REGULATOR YBHD"/>
    <property type="match status" value="1"/>
</dbReference>
<dbReference type="InterPro" id="IPR036388">
    <property type="entry name" value="WH-like_DNA-bd_sf"/>
</dbReference>
<keyword evidence="4" id="KW-0804">Transcription</keyword>
<organism evidence="6 7">
    <name type="scientific">Paracerasibacillus soli</name>
    <dbReference type="NCBI Taxonomy" id="480284"/>
    <lineage>
        <taxon>Bacteria</taxon>
        <taxon>Bacillati</taxon>
        <taxon>Bacillota</taxon>
        <taxon>Bacilli</taxon>
        <taxon>Bacillales</taxon>
        <taxon>Bacillaceae</taxon>
        <taxon>Paracerasibacillus</taxon>
    </lineage>
</organism>
<dbReference type="PROSITE" id="PS50931">
    <property type="entry name" value="HTH_LYSR"/>
    <property type="match status" value="1"/>
</dbReference>
<keyword evidence="7" id="KW-1185">Reference proteome</keyword>
<dbReference type="Pfam" id="PF03466">
    <property type="entry name" value="LysR_substrate"/>
    <property type="match status" value="1"/>
</dbReference>
<dbReference type="Pfam" id="PF00126">
    <property type="entry name" value="HTH_1"/>
    <property type="match status" value="1"/>
</dbReference>
<evidence type="ECO:0000256" key="1">
    <source>
        <dbReference type="ARBA" id="ARBA00009437"/>
    </source>
</evidence>
<protein>
    <submittedName>
        <fullName evidence="6">LysR family transcriptional regulator</fullName>
    </submittedName>
</protein>
<dbReference type="EMBL" id="JAWDIQ010000002">
    <property type="protein sequence ID" value="MDY0409332.1"/>
    <property type="molecule type" value="Genomic_DNA"/>
</dbReference>
<sequence length="294" mass="33965">MELRQLRYFITIANTKNYSTAAKSLFVTQPTLSWNIQKLEEELNTQLFLQTDQGLKLTKPGELLYDEGQNIITSMDNVVDQIKQMNKQGNKMLKVGITVLFAIQYMEQIIKFTSVHPNVELTFIQRGSVDLQRKLAHKEIDIGLVSFPIYEPNIIIESLNTSHPDYSVDVVLPFDHPLAKNKSIKISDLKEHPICAFSTNYVLGKVIRERCQENGFEPNIIFTNDNWEVLLHNTLLTNGMTLMPRAFKRLSNFINLKWIPFDDKANDFQIGIARRKNEHLSDSAVQFINYMKQN</sequence>
<evidence type="ECO:0000256" key="4">
    <source>
        <dbReference type="ARBA" id="ARBA00023163"/>
    </source>
</evidence>